<dbReference type="PANTHER" id="PTHR33472:SF28">
    <property type="entry name" value="BROMO AND FHA DOMAIN-CONTAINING PROTEIN DDB_G0267958"/>
    <property type="match status" value="1"/>
</dbReference>
<dbReference type="AlphaFoldDB" id="A0A8K0IMK8"/>
<gene>
    <name evidence="2" type="ORF">COCNU_10G006510</name>
</gene>
<reference evidence="2" key="1">
    <citation type="journal article" date="2017" name="Gigascience">
        <title>The genome draft of coconut (Cocos nucifera).</title>
        <authorList>
            <person name="Xiao Y."/>
            <person name="Xu P."/>
            <person name="Fan H."/>
            <person name="Baudouin L."/>
            <person name="Xia W."/>
            <person name="Bocs S."/>
            <person name="Xu J."/>
            <person name="Li Q."/>
            <person name="Guo A."/>
            <person name="Zhou L."/>
            <person name="Li J."/>
            <person name="Wu Y."/>
            <person name="Ma Z."/>
            <person name="Armero A."/>
            <person name="Issali A.E."/>
            <person name="Liu N."/>
            <person name="Peng M."/>
            <person name="Yang Y."/>
        </authorList>
    </citation>
    <scope>NUCLEOTIDE SEQUENCE</scope>
    <source>
        <tissue evidence="2">Spear leaf of Hainan Tall coconut</tissue>
    </source>
</reference>
<dbReference type="EMBL" id="CM017881">
    <property type="protein sequence ID" value="KAG1362432.1"/>
    <property type="molecule type" value="Genomic_DNA"/>
</dbReference>
<accession>A0A8K0IMK8</accession>
<evidence type="ECO:0000256" key="1">
    <source>
        <dbReference type="SAM" id="MobiDB-lite"/>
    </source>
</evidence>
<organism evidence="2 3">
    <name type="scientific">Cocos nucifera</name>
    <name type="common">Coconut palm</name>
    <dbReference type="NCBI Taxonomy" id="13894"/>
    <lineage>
        <taxon>Eukaryota</taxon>
        <taxon>Viridiplantae</taxon>
        <taxon>Streptophyta</taxon>
        <taxon>Embryophyta</taxon>
        <taxon>Tracheophyta</taxon>
        <taxon>Spermatophyta</taxon>
        <taxon>Magnoliopsida</taxon>
        <taxon>Liliopsida</taxon>
        <taxon>Arecaceae</taxon>
        <taxon>Arecoideae</taxon>
        <taxon>Cocoseae</taxon>
        <taxon>Attaleinae</taxon>
        <taxon>Cocos</taxon>
    </lineage>
</organism>
<feature type="region of interest" description="Disordered" evidence="1">
    <location>
        <begin position="129"/>
        <end position="169"/>
    </location>
</feature>
<feature type="region of interest" description="Disordered" evidence="1">
    <location>
        <begin position="1"/>
        <end position="20"/>
    </location>
</feature>
<dbReference type="Proteomes" id="UP000797356">
    <property type="component" value="Chromosome 10"/>
</dbReference>
<evidence type="ECO:0000313" key="3">
    <source>
        <dbReference type="Proteomes" id="UP000797356"/>
    </source>
</evidence>
<reference evidence="2" key="2">
    <citation type="submission" date="2019-07" db="EMBL/GenBank/DDBJ databases">
        <authorList>
            <person name="Yang Y."/>
            <person name="Bocs S."/>
            <person name="Baudouin L."/>
        </authorList>
    </citation>
    <scope>NUCLEOTIDE SEQUENCE</scope>
    <source>
        <tissue evidence="2">Spear leaf of Hainan Tall coconut</tissue>
    </source>
</reference>
<sequence length="169" mass="18826">MVSNAKADEQSQRHKEHEIRDMISKLTRQLTALGKSSALSGRGEDEEADDGVRIITPAGGIEGARMEANSEEMVDTHVALYAEEREMSAYTNSNYQAINNSILLGGSCTADDPGVHVVMSGYAKRMEMVIRRKKKKQKKKDKELKEKEERARGERHSEEEGDEKSGDGE</sequence>
<proteinExistence type="predicted"/>
<name>A0A8K0IMK8_COCNU</name>
<dbReference type="PANTHER" id="PTHR33472">
    <property type="entry name" value="OS01G0106600 PROTEIN"/>
    <property type="match status" value="1"/>
</dbReference>
<protein>
    <submittedName>
        <fullName evidence="2">101 kDa malaria antigen</fullName>
    </submittedName>
</protein>
<keyword evidence="3" id="KW-1185">Reference proteome</keyword>
<evidence type="ECO:0000313" key="2">
    <source>
        <dbReference type="EMBL" id="KAG1362432.1"/>
    </source>
</evidence>
<dbReference type="OrthoDB" id="774437at2759"/>
<feature type="compositionally biased region" description="Basic and acidic residues" evidence="1">
    <location>
        <begin position="140"/>
        <end position="169"/>
    </location>
</feature>
<comment type="caution">
    <text evidence="2">The sequence shown here is derived from an EMBL/GenBank/DDBJ whole genome shotgun (WGS) entry which is preliminary data.</text>
</comment>